<reference evidence="1" key="1">
    <citation type="submission" date="2016-04" db="EMBL/GenBank/DDBJ databases">
        <title>Fast-growing isolate from the root nodules of Vavilovia formosa.</title>
        <authorList>
            <person name="Kimeklis A."/>
            <person name="Safronova V."/>
            <person name="Belimov A."/>
            <person name="Andronov E."/>
        </authorList>
    </citation>
    <scope>NUCLEOTIDE SEQUENCE [LARGE SCALE GENOMIC DNA]</scope>
    <source>
        <strain evidence="1">Vaf-46</strain>
    </source>
</reference>
<organism evidence="1">
    <name type="scientific">Rhizobium leguminosarum</name>
    <dbReference type="NCBI Taxonomy" id="384"/>
    <lineage>
        <taxon>Bacteria</taxon>
        <taxon>Pseudomonadati</taxon>
        <taxon>Pseudomonadota</taxon>
        <taxon>Alphaproteobacteria</taxon>
        <taxon>Hyphomicrobiales</taxon>
        <taxon>Rhizobiaceae</taxon>
        <taxon>Rhizobium/Agrobacterium group</taxon>
        <taxon>Rhizobium</taxon>
    </lineage>
</organism>
<proteinExistence type="predicted"/>
<sequence>MDRINGAGTTDIGGGRRGFRDENLGAGVEGTEVTALWCNMIQEEIMKVCVEAGLTPSEADWTQLYQAIGIMMDALFADVEAAYPFASTAEAIAGLLLNKIISPKTLADVLTSRLAAYTGPVDSDTITYLNVFPAILTADTTASITGSVGQIVVNPFKWVWRQFKQLDVNSLNLAARTFVTAASKTYHLRLSYNVGTGVQTLSLKDLSNAGYNPSGLVEGATNFDTTYDDMILARVVTNAGNVPTVVPLKNASRMNASAQRTSPVMSPDPAIGFVTDAISLNWGRRPAQIALEQTTANVTIDADSLQSISSGTPTRYGIDFIVGGTSTGSTGYYMTLPYKIGISA</sequence>
<accession>A0A179BJ00</accession>
<evidence type="ECO:0000313" key="1">
    <source>
        <dbReference type="EMBL" id="OAP91303.1"/>
    </source>
</evidence>
<dbReference type="AlphaFoldDB" id="A0A179BJ00"/>
<dbReference type="EMBL" id="LWBS01000391">
    <property type="protein sequence ID" value="OAP91303.1"/>
    <property type="molecule type" value="Genomic_DNA"/>
</dbReference>
<name>A0A179BJ00_RHILE</name>
<gene>
    <name evidence="1" type="ORF">A4U53_27975</name>
</gene>
<protein>
    <submittedName>
        <fullName evidence="1">Uncharacterized protein</fullName>
    </submittedName>
</protein>
<comment type="caution">
    <text evidence="1">The sequence shown here is derived from an EMBL/GenBank/DDBJ whole genome shotgun (WGS) entry which is preliminary data.</text>
</comment>